<keyword evidence="1" id="KW-0175">Coiled coil</keyword>
<feature type="region of interest" description="Disordered" evidence="2">
    <location>
        <begin position="316"/>
        <end position="357"/>
    </location>
</feature>
<accession>A0A250XIY4</accession>
<dbReference type="Gene3D" id="1.20.5.170">
    <property type="match status" value="1"/>
</dbReference>
<dbReference type="OrthoDB" id="539581at2759"/>
<organism evidence="3 4">
    <name type="scientific">Chlamydomonas eustigma</name>
    <dbReference type="NCBI Taxonomy" id="1157962"/>
    <lineage>
        <taxon>Eukaryota</taxon>
        <taxon>Viridiplantae</taxon>
        <taxon>Chlorophyta</taxon>
        <taxon>core chlorophytes</taxon>
        <taxon>Chlorophyceae</taxon>
        <taxon>CS clade</taxon>
        <taxon>Chlamydomonadales</taxon>
        <taxon>Chlamydomonadaceae</taxon>
        <taxon>Chlamydomonas</taxon>
    </lineage>
</organism>
<gene>
    <name evidence="3" type="ORF">CEUSTIGMA_g10463.t1</name>
</gene>
<evidence type="ECO:0000256" key="1">
    <source>
        <dbReference type="SAM" id="Coils"/>
    </source>
</evidence>
<evidence type="ECO:0000313" key="4">
    <source>
        <dbReference type="Proteomes" id="UP000232323"/>
    </source>
</evidence>
<evidence type="ECO:0000313" key="3">
    <source>
        <dbReference type="EMBL" id="GAX83037.1"/>
    </source>
</evidence>
<dbReference type="EMBL" id="BEGY01000090">
    <property type="protein sequence ID" value="GAX83037.1"/>
    <property type="molecule type" value="Genomic_DNA"/>
</dbReference>
<comment type="caution">
    <text evidence="3">The sequence shown here is derived from an EMBL/GenBank/DDBJ whole genome shotgun (WGS) entry which is preliminary data.</text>
</comment>
<reference evidence="3 4" key="1">
    <citation type="submission" date="2017-08" db="EMBL/GenBank/DDBJ databases">
        <title>Acidophilic green algal genome provides insights into adaptation to an acidic environment.</title>
        <authorList>
            <person name="Hirooka S."/>
            <person name="Hirose Y."/>
            <person name="Kanesaki Y."/>
            <person name="Higuchi S."/>
            <person name="Fujiwara T."/>
            <person name="Onuma R."/>
            <person name="Era A."/>
            <person name="Ohbayashi R."/>
            <person name="Uzuka A."/>
            <person name="Nozaki H."/>
            <person name="Yoshikawa H."/>
            <person name="Miyagishima S.Y."/>
        </authorList>
    </citation>
    <scope>NUCLEOTIDE SEQUENCE [LARGE SCALE GENOMIC DNA]</scope>
    <source>
        <strain evidence="3 4">NIES-2499</strain>
    </source>
</reference>
<feature type="region of interest" description="Disordered" evidence="2">
    <location>
        <begin position="240"/>
        <end position="266"/>
    </location>
</feature>
<feature type="coiled-coil region" evidence="1">
    <location>
        <begin position="18"/>
        <end position="73"/>
    </location>
</feature>
<evidence type="ECO:0000256" key="2">
    <source>
        <dbReference type="SAM" id="MobiDB-lite"/>
    </source>
</evidence>
<keyword evidence="4" id="KW-1185">Reference proteome</keyword>
<proteinExistence type="predicted"/>
<sequence length="357" mass="39496">MNTEIDRLRIEQDFKVLLQDKDSENVRLRAEINRLRQALNLSQTAQTAHDKELQSLQQQLQAVNTLNKAHERQSVLSAANAATGSPRAETVRLQAELEGQMALVSRLEAELSSHQSSAAARISELQESFTVKIQGMRQSHQEQLAARERDASSREASFQEKISTLTLQLGGKMAQIAHLEDEIAELRRSSTSAEAALSKERQRVSQLETDIKVLGQRLTEQSKVSSEVAERLAEKVAVPALGTGRTSTGGPERSTGGNRESGGGIDQSGLKDMLTMMEGQLGRLSEMIRHKDTEIAALRKTVQSGCDERRELQQQLARANQQEQPTATAVATNFDSISQKGDLKPFRTVPQHKPKFR</sequence>
<dbReference type="AlphaFoldDB" id="A0A250XIY4"/>
<protein>
    <submittedName>
        <fullName evidence="3">Uncharacterized protein</fullName>
    </submittedName>
</protein>
<feature type="coiled-coil region" evidence="1">
    <location>
        <begin position="169"/>
        <end position="217"/>
    </location>
</feature>
<dbReference type="Proteomes" id="UP000232323">
    <property type="component" value="Unassembled WGS sequence"/>
</dbReference>
<feature type="compositionally biased region" description="Polar residues" evidence="2">
    <location>
        <begin position="325"/>
        <end position="339"/>
    </location>
</feature>
<name>A0A250XIY4_9CHLO</name>